<feature type="transmembrane region" description="Helical" evidence="1">
    <location>
        <begin position="63"/>
        <end position="82"/>
    </location>
</feature>
<reference evidence="2" key="1">
    <citation type="journal article" date="2020" name="Nature">
        <title>Giant virus diversity and host interactions through global metagenomics.</title>
        <authorList>
            <person name="Schulz F."/>
            <person name="Roux S."/>
            <person name="Paez-Espino D."/>
            <person name="Jungbluth S."/>
            <person name="Walsh D.A."/>
            <person name="Denef V.J."/>
            <person name="McMahon K.D."/>
            <person name="Konstantinidis K.T."/>
            <person name="Eloe-Fadrosh E.A."/>
            <person name="Kyrpides N.C."/>
            <person name="Woyke T."/>
        </authorList>
    </citation>
    <scope>NUCLEOTIDE SEQUENCE</scope>
    <source>
        <strain evidence="2">GVMAG-M-3300027804-48</strain>
    </source>
</reference>
<accession>A0A6C0LJX8</accession>
<protein>
    <submittedName>
        <fullName evidence="2">Uncharacterized protein</fullName>
    </submittedName>
</protein>
<evidence type="ECO:0000256" key="1">
    <source>
        <dbReference type="SAM" id="Phobius"/>
    </source>
</evidence>
<keyword evidence="1" id="KW-0812">Transmembrane</keyword>
<feature type="transmembrane region" description="Helical" evidence="1">
    <location>
        <begin position="39"/>
        <end position="56"/>
    </location>
</feature>
<sequence length="83" mass="9684">MIDNIDIFIRYIIIGIISAYLLIYGLRPSVPYPEYVLEIAEHYWIVIILIIGTYYISLWDLKIALLLVLSIVALIFDLYTFAN</sequence>
<organism evidence="2">
    <name type="scientific">viral metagenome</name>
    <dbReference type="NCBI Taxonomy" id="1070528"/>
    <lineage>
        <taxon>unclassified sequences</taxon>
        <taxon>metagenomes</taxon>
        <taxon>organismal metagenomes</taxon>
    </lineage>
</organism>
<dbReference type="AlphaFoldDB" id="A0A6C0LJX8"/>
<proteinExistence type="predicted"/>
<keyword evidence="1" id="KW-1133">Transmembrane helix</keyword>
<feature type="transmembrane region" description="Helical" evidence="1">
    <location>
        <begin position="7"/>
        <end position="27"/>
    </location>
</feature>
<name>A0A6C0LJX8_9ZZZZ</name>
<dbReference type="EMBL" id="MN740489">
    <property type="protein sequence ID" value="QHU29492.1"/>
    <property type="molecule type" value="Genomic_DNA"/>
</dbReference>
<keyword evidence="1" id="KW-0472">Membrane</keyword>
<evidence type="ECO:0000313" key="2">
    <source>
        <dbReference type="EMBL" id="QHU29492.1"/>
    </source>
</evidence>